<dbReference type="Proteomes" id="UP000033854">
    <property type="component" value="Unassembled WGS sequence"/>
</dbReference>
<dbReference type="Gene3D" id="1.25.40.10">
    <property type="entry name" value="Tetratricopeptide repeat domain"/>
    <property type="match status" value="1"/>
</dbReference>
<dbReference type="EMBL" id="LCDA01000007">
    <property type="protein sequence ID" value="KKS42703.1"/>
    <property type="molecule type" value="Genomic_DNA"/>
</dbReference>
<comment type="caution">
    <text evidence="1">The sequence shown here is derived from an EMBL/GenBank/DDBJ whole genome shotgun (WGS) entry which is preliminary data.</text>
</comment>
<evidence type="ECO:0008006" key="3">
    <source>
        <dbReference type="Google" id="ProtNLM"/>
    </source>
</evidence>
<accession>A0A0G1BZ46</accession>
<sequence length="235" mass="25989">MDTQIEHKLSKANGLRESENYGESAKLYTECLIELLKKSDPEGLIHCLSGQSLIYKIQARQNSLPVYRHLAIAFAKESFAIAEKNQNLDGRVLSTAYSSYADALLMDENFAESLPIFEKSLSVSTAAVPEKGRLKAHIGSVKYILGDKEEGISLIKEALTDIRTGDLSTYPIRVWETGALNVLAKIMAKEANLDEAKKLASESLQIATEHNLSIRKREVEEIIAKLSSGKTDFSI</sequence>
<name>A0A0G1BZ46_9BACT</name>
<gene>
    <name evidence="1" type="ORF">UV06_C0007G0033</name>
</gene>
<organism evidence="1 2">
    <name type="scientific">Candidatus Collierbacteria bacterium GW2011_GWA2_42_17</name>
    <dbReference type="NCBI Taxonomy" id="1618378"/>
    <lineage>
        <taxon>Bacteria</taxon>
        <taxon>Candidatus Collieribacteriota</taxon>
    </lineage>
</organism>
<dbReference type="InterPro" id="IPR011990">
    <property type="entry name" value="TPR-like_helical_dom_sf"/>
</dbReference>
<dbReference type="SUPFAM" id="SSF48452">
    <property type="entry name" value="TPR-like"/>
    <property type="match status" value="1"/>
</dbReference>
<evidence type="ECO:0000313" key="2">
    <source>
        <dbReference type="Proteomes" id="UP000033854"/>
    </source>
</evidence>
<reference evidence="1 2" key="1">
    <citation type="journal article" date="2015" name="Nature">
        <title>rRNA introns, odd ribosomes, and small enigmatic genomes across a large radiation of phyla.</title>
        <authorList>
            <person name="Brown C.T."/>
            <person name="Hug L.A."/>
            <person name="Thomas B.C."/>
            <person name="Sharon I."/>
            <person name="Castelle C.J."/>
            <person name="Singh A."/>
            <person name="Wilkins M.J."/>
            <person name="Williams K.H."/>
            <person name="Banfield J.F."/>
        </authorList>
    </citation>
    <scope>NUCLEOTIDE SEQUENCE [LARGE SCALE GENOMIC DNA]</scope>
</reference>
<proteinExistence type="predicted"/>
<dbReference type="AlphaFoldDB" id="A0A0G1BZ46"/>
<protein>
    <recommendedName>
        <fullName evidence="3">MalT-like TPR region domain-containing protein</fullName>
    </recommendedName>
</protein>
<evidence type="ECO:0000313" key="1">
    <source>
        <dbReference type="EMBL" id="KKS42703.1"/>
    </source>
</evidence>